<dbReference type="RefSeq" id="WP_170168733.1">
    <property type="nucleotide sequence ID" value="NZ_JBEHHI010000001.1"/>
</dbReference>
<organism evidence="2 3">
    <name type="scientific">Rhodovulum iodosum</name>
    <dbReference type="NCBI Taxonomy" id="68291"/>
    <lineage>
        <taxon>Bacteria</taxon>
        <taxon>Pseudomonadati</taxon>
        <taxon>Pseudomonadota</taxon>
        <taxon>Alphaproteobacteria</taxon>
        <taxon>Rhodobacterales</taxon>
        <taxon>Paracoccaceae</taxon>
        <taxon>Rhodovulum</taxon>
    </lineage>
</organism>
<name>A0ABV3XVQ1_9RHOB</name>
<accession>A0ABV3XVQ1</accession>
<sequence>MPLEDMANAALEMLANAPGARSDPEGTARAVEAALAAAPHDLDVRLGAYRFYFYTHRFAEAVPQAETILRIAAQRLNVAADWREVGPDDAEFTAAKTAPGLYLQALIALAYCYMRLGDFERGQPYLDKAFELDPTDRFAAIRLVRAAAAADEDD</sequence>
<dbReference type="Gene3D" id="1.25.40.10">
    <property type="entry name" value="Tetratricopeptide repeat domain"/>
    <property type="match status" value="1"/>
</dbReference>
<reference evidence="2 3" key="1">
    <citation type="submission" date="2024-06" db="EMBL/GenBank/DDBJ databases">
        <title>Genome of Rhodovulum iodosum, a marine photoferrotroph.</title>
        <authorList>
            <person name="Bianchini G."/>
            <person name="Nikeleit V."/>
            <person name="Kappler A."/>
            <person name="Bryce C."/>
            <person name="Sanchez-Baracaldo P."/>
        </authorList>
    </citation>
    <scope>NUCLEOTIDE SEQUENCE [LARGE SCALE GENOMIC DNA]</scope>
    <source>
        <strain evidence="2 3">UT/N1</strain>
    </source>
</reference>
<dbReference type="Pfam" id="PF13181">
    <property type="entry name" value="TPR_8"/>
    <property type="match status" value="1"/>
</dbReference>
<dbReference type="Proteomes" id="UP001560019">
    <property type="component" value="Unassembled WGS sequence"/>
</dbReference>
<dbReference type="SMART" id="SM00028">
    <property type="entry name" value="TPR"/>
    <property type="match status" value="1"/>
</dbReference>
<dbReference type="InterPro" id="IPR019734">
    <property type="entry name" value="TPR_rpt"/>
</dbReference>
<feature type="repeat" description="TPR" evidence="1">
    <location>
        <begin position="103"/>
        <end position="136"/>
    </location>
</feature>
<evidence type="ECO:0000313" key="2">
    <source>
        <dbReference type="EMBL" id="MEX5728413.1"/>
    </source>
</evidence>
<keyword evidence="3" id="KW-1185">Reference proteome</keyword>
<evidence type="ECO:0000313" key="3">
    <source>
        <dbReference type="Proteomes" id="UP001560019"/>
    </source>
</evidence>
<keyword evidence="1" id="KW-0802">TPR repeat</keyword>
<comment type="caution">
    <text evidence="2">The sequence shown here is derived from an EMBL/GenBank/DDBJ whole genome shotgun (WGS) entry which is preliminary data.</text>
</comment>
<gene>
    <name evidence="2" type="ORF">Ga0609869_001766</name>
</gene>
<evidence type="ECO:0000256" key="1">
    <source>
        <dbReference type="PROSITE-ProRule" id="PRU00339"/>
    </source>
</evidence>
<dbReference type="EMBL" id="JBEHHI010000001">
    <property type="protein sequence ID" value="MEX5728413.1"/>
    <property type="molecule type" value="Genomic_DNA"/>
</dbReference>
<dbReference type="PROSITE" id="PS50005">
    <property type="entry name" value="TPR"/>
    <property type="match status" value="1"/>
</dbReference>
<dbReference type="InterPro" id="IPR011990">
    <property type="entry name" value="TPR-like_helical_dom_sf"/>
</dbReference>
<protein>
    <submittedName>
        <fullName evidence="2">Tetratricopeptide (TPR) repeat protein</fullName>
    </submittedName>
</protein>
<dbReference type="SUPFAM" id="SSF48452">
    <property type="entry name" value="TPR-like"/>
    <property type="match status" value="1"/>
</dbReference>
<proteinExistence type="predicted"/>